<evidence type="ECO:0000259" key="7">
    <source>
        <dbReference type="PROSITE" id="PS50888"/>
    </source>
</evidence>
<dbReference type="SMART" id="SM00353">
    <property type="entry name" value="HLH"/>
    <property type="match status" value="1"/>
</dbReference>
<reference evidence="8 9" key="1">
    <citation type="submission" date="2018-06" db="EMBL/GenBank/DDBJ databases">
        <title>A transcriptomic atlas of mushroom development highlights an independent origin of complex multicellularity.</title>
        <authorList>
            <consortium name="DOE Joint Genome Institute"/>
            <person name="Krizsan K."/>
            <person name="Almasi E."/>
            <person name="Merenyi Z."/>
            <person name="Sahu N."/>
            <person name="Viragh M."/>
            <person name="Koszo T."/>
            <person name="Mondo S."/>
            <person name="Kiss B."/>
            <person name="Balint B."/>
            <person name="Kues U."/>
            <person name="Barry K."/>
            <person name="Hegedus J.C."/>
            <person name="Henrissat B."/>
            <person name="Johnson J."/>
            <person name="Lipzen A."/>
            <person name="Ohm R."/>
            <person name="Nagy I."/>
            <person name="Pangilinan J."/>
            <person name="Yan J."/>
            <person name="Xiong Y."/>
            <person name="Grigoriev I.V."/>
            <person name="Hibbett D.S."/>
            <person name="Nagy L.G."/>
        </authorList>
    </citation>
    <scope>NUCLEOTIDE SEQUENCE [LARGE SCALE GENOMIC DNA]</scope>
    <source>
        <strain evidence="8 9">SZMC22713</strain>
    </source>
</reference>
<dbReference type="PANTHER" id="PTHR10328">
    <property type="entry name" value="PROTEIN MAX MYC-ASSOCIATED FACTOR X"/>
    <property type="match status" value="1"/>
</dbReference>
<sequence length="559" mass="59381">MSIHAADTPSSTTGSTAGSPPATLPPPTPHSPNTTNPMSLPSAIDSDNNSGSTNSAGNAAQPSNGTAPPKRKAGRRANTAERRATHNAVERQRRETLNGRFLDLAALLPNLATVRRPSKSAIVNSSIALIHSNRRQRLIAARELRLLKVETDALRRELNEWRDRSGLPRVDEPARAPEFLNLLSLGESELGGTDGSGENWWENSALDEMGEEERKAYELVMGASQEEDGEDGIEQGGEEDEYARGIVMMKNANSHQHAGALAAPGSVNLQHILPRGVPPQHMHNGMMQQHQHQHQQHQQHQQHHHHHAPAIASPTGLGFDPGHMGGHPAIHGGVNTMYEPNGHPHPHSHALPVHPNFMHAADSDVEKVAAWNAQLYNALGHGGGVSQAQWAHQLPAGPPQQQQQHHGNNTHVLFTPPGTAGSNASNEGHSPHPLVTAQAQVFLSNLHQQQQRMHIPAIGHGHVYTSPERDDASSVGSVDGTSRSSGGSPQPVTVRSNYEVVSPVGGGGAGVGVGYARRPSLSLNVPSIVGGSAWNGQSPPGQPMSAGGRHYAPVAGVMI</sequence>
<evidence type="ECO:0000256" key="2">
    <source>
        <dbReference type="ARBA" id="ARBA00023125"/>
    </source>
</evidence>
<dbReference type="AlphaFoldDB" id="A0A4Y7PHR3"/>
<dbReference type="SUPFAM" id="SSF47459">
    <property type="entry name" value="HLH, helix-loop-helix DNA-binding domain"/>
    <property type="match status" value="1"/>
</dbReference>
<dbReference type="PANTHER" id="PTHR10328:SF3">
    <property type="entry name" value="PROTEIN MAX"/>
    <property type="match status" value="1"/>
</dbReference>
<dbReference type="Pfam" id="PF00010">
    <property type="entry name" value="HLH"/>
    <property type="match status" value="1"/>
</dbReference>
<feature type="region of interest" description="Disordered" evidence="6">
    <location>
        <begin position="1"/>
        <end position="94"/>
    </location>
</feature>
<keyword evidence="5" id="KW-0539">Nucleus</keyword>
<organism evidence="8 9">
    <name type="scientific">Rickenella mellea</name>
    <dbReference type="NCBI Taxonomy" id="50990"/>
    <lineage>
        <taxon>Eukaryota</taxon>
        <taxon>Fungi</taxon>
        <taxon>Dikarya</taxon>
        <taxon>Basidiomycota</taxon>
        <taxon>Agaricomycotina</taxon>
        <taxon>Agaricomycetes</taxon>
        <taxon>Hymenochaetales</taxon>
        <taxon>Rickenellaceae</taxon>
        <taxon>Rickenella</taxon>
    </lineage>
</organism>
<feature type="domain" description="BHLH" evidence="7">
    <location>
        <begin position="81"/>
        <end position="133"/>
    </location>
</feature>
<dbReference type="OrthoDB" id="8964853at2759"/>
<feature type="compositionally biased region" description="Low complexity" evidence="6">
    <location>
        <begin position="45"/>
        <end position="60"/>
    </location>
</feature>
<dbReference type="InterPro" id="IPR011598">
    <property type="entry name" value="bHLH_dom"/>
</dbReference>
<evidence type="ECO:0000256" key="4">
    <source>
        <dbReference type="ARBA" id="ARBA00023163"/>
    </source>
</evidence>
<feature type="compositionally biased region" description="Low complexity" evidence="6">
    <location>
        <begin position="394"/>
        <end position="407"/>
    </location>
</feature>
<evidence type="ECO:0000256" key="3">
    <source>
        <dbReference type="ARBA" id="ARBA00023159"/>
    </source>
</evidence>
<keyword evidence="1" id="KW-0805">Transcription regulation</keyword>
<dbReference type="GO" id="GO:0045944">
    <property type="term" value="P:positive regulation of transcription by RNA polymerase II"/>
    <property type="evidence" value="ECO:0007669"/>
    <property type="project" value="TreeGrafter"/>
</dbReference>
<dbReference type="STRING" id="50990.A0A4Y7PHR3"/>
<feature type="region of interest" description="Disordered" evidence="6">
    <location>
        <begin position="277"/>
        <end position="334"/>
    </location>
</feature>
<dbReference type="VEuPathDB" id="FungiDB:BD410DRAFT_845616"/>
<dbReference type="GO" id="GO:0003700">
    <property type="term" value="F:DNA-binding transcription factor activity"/>
    <property type="evidence" value="ECO:0007669"/>
    <property type="project" value="TreeGrafter"/>
</dbReference>
<keyword evidence="2" id="KW-0238">DNA-binding</keyword>
<accession>A0A4Y7PHR3</accession>
<dbReference type="GO" id="GO:0090575">
    <property type="term" value="C:RNA polymerase II transcription regulator complex"/>
    <property type="evidence" value="ECO:0007669"/>
    <property type="project" value="TreeGrafter"/>
</dbReference>
<name>A0A4Y7PHR3_9AGAM</name>
<feature type="compositionally biased region" description="Basic residues" evidence="6">
    <location>
        <begin position="291"/>
        <end position="308"/>
    </location>
</feature>
<dbReference type="GO" id="GO:0003677">
    <property type="term" value="F:DNA binding"/>
    <property type="evidence" value="ECO:0007669"/>
    <property type="project" value="UniProtKB-KW"/>
</dbReference>
<keyword evidence="3" id="KW-0010">Activator</keyword>
<gene>
    <name evidence="8" type="ORF">BD410DRAFT_845616</name>
</gene>
<evidence type="ECO:0000256" key="5">
    <source>
        <dbReference type="ARBA" id="ARBA00023242"/>
    </source>
</evidence>
<evidence type="ECO:0000256" key="1">
    <source>
        <dbReference type="ARBA" id="ARBA00023015"/>
    </source>
</evidence>
<dbReference type="PROSITE" id="PS50888">
    <property type="entry name" value="BHLH"/>
    <property type="match status" value="1"/>
</dbReference>
<feature type="compositionally biased region" description="Low complexity" evidence="6">
    <location>
        <begin position="1"/>
        <end position="21"/>
    </location>
</feature>
<dbReference type="EMBL" id="ML170299">
    <property type="protein sequence ID" value="TDL14927.1"/>
    <property type="molecule type" value="Genomic_DNA"/>
</dbReference>
<dbReference type="InterPro" id="IPR036638">
    <property type="entry name" value="HLH_DNA-bd_sf"/>
</dbReference>
<protein>
    <recommendedName>
        <fullName evidence="7">BHLH domain-containing protein</fullName>
    </recommendedName>
</protein>
<feature type="region of interest" description="Disordered" evidence="6">
    <location>
        <begin position="394"/>
        <end position="432"/>
    </location>
</feature>
<dbReference type="GO" id="GO:0046983">
    <property type="term" value="F:protein dimerization activity"/>
    <property type="evidence" value="ECO:0007669"/>
    <property type="project" value="InterPro"/>
</dbReference>
<feature type="compositionally biased region" description="Basic and acidic residues" evidence="6">
    <location>
        <begin position="78"/>
        <end position="94"/>
    </location>
</feature>
<evidence type="ECO:0000256" key="6">
    <source>
        <dbReference type="SAM" id="MobiDB-lite"/>
    </source>
</evidence>
<dbReference type="Proteomes" id="UP000294933">
    <property type="component" value="Unassembled WGS sequence"/>
</dbReference>
<keyword evidence="4" id="KW-0804">Transcription</keyword>
<feature type="compositionally biased region" description="Polar residues" evidence="6">
    <location>
        <begin position="474"/>
        <end position="494"/>
    </location>
</feature>
<evidence type="ECO:0000313" key="8">
    <source>
        <dbReference type="EMBL" id="TDL14927.1"/>
    </source>
</evidence>
<dbReference type="Gene3D" id="4.10.280.10">
    <property type="entry name" value="Helix-loop-helix DNA-binding domain"/>
    <property type="match status" value="1"/>
</dbReference>
<evidence type="ECO:0000313" key="9">
    <source>
        <dbReference type="Proteomes" id="UP000294933"/>
    </source>
</evidence>
<proteinExistence type="predicted"/>
<keyword evidence="9" id="KW-1185">Reference proteome</keyword>
<feature type="region of interest" description="Disordered" evidence="6">
    <location>
        <begin position="461"/>
        <end position="494"/>
    </location>
</feature>